<dbReference type="AlphaFoldDB" id="A0AAD8PRA1"/>
<accession>A0AAD8PRA1</accession>
<feature type="region of interest" description="Disordered" evidence="1">
    <location>
        <begin position="1"/>
        <end position="75"/>
    </location>
</feature>
<proteinExistence type="predicted"/>
<dbReference type="GeneID" id="85436950"/>
<dbReference type="RefSeq" id="XP_060410326.1">
    <property type="nucleotide sequence ID" value="XM_060552710.1"/>
</dbReference>
<organism evidence="2 3">
    <name type="scientific">Colletotrichum navitas</name>
    <dbReference type="NCBI Taxonomy" id="681940"/>
    <lineage>
        <taxon>Eukaryota</taxon>
        <taxon>Fungi</taxon>
        <taxon>Dikarya</taxon>
        <taxon>Ascomycota</taxon>
        <taxon>Pezizomycotina</taxon>
        <taxon>Sordariomycetes</taxon>
        <taxon>Hypocreomycetidae</taxon>
        <taxon>Glomerellales</taxon>
        <taxon>Glomerellaceae</taxon>
        <taxon>Colletotrichum</taxon>
        <taxon>Colletotrichum graminicola species complex</taxon>
    </lineage>
</organism>
<evidence type="ECO:0000313" key="3">
    <source>
        <dbReference type="Proteomes" id="UP001230504"/>
    </source>
</evidence>
<protein>
    <submittedName>
        <fullName evidence="2">Uncharacterized protein</fullName>
    </submittedName>
</protein>
<gene>
    <name evidence="2" type="ORF">LY79DRAFT_357987</name>
</gene>
<dbReference type="Proteomes" id="UP001230504">
    <property type="component" value="Unassembled WGS sequence"/>
</dbReference>
<dbReference type="EMBL" id="JAHLJV010000070">
    <property type="protein sequence ID" value="KAK1579175.1"/>
    <property type="molecule type" value="Genomic_DNA"/>
</dbReference>
<reference evidence="2" key="1">
    <citation type="submission" date="2021-06" db="EMBL/GenBank/DDBJ databases">
        <title>Comparative genomics, transcriptomics and evolutionary studies reveal genomic signatures of adaptation to plant cell wall in hemibiotrophic fungi.</title>
        <authorList>
            <consortium name="DOE Joint Genome Institute"/>
            <person name="Baroncelli R."/>
            <person name="Diaz J.F."/>
            <person name="Benocci T."/>
            <person name="Peng M."/>
            <person name="Battaglia E."/>
            <person name="Haridas S."/>
            <person name="Andreopoulos W."/>
            <person name="Labutti K."/>
            <person name="Pangilinan J."/>
            <person name="Floch G.L."/>
            <person name="Makela M.R."/>
            <person name="Henrissat B."/>
            <person name="Grigoriev I.V."/>
            <person name="Crouch J.A."/>
            <person name="De Vries R.P."/>
            <person name="Sukno S.A."/>
            <person name="Thon M.R."/>
        </authorList>
    </citation>
    <scope>NUCLEOTIDE SEQUENCE</scope>
    <source>
        <strain evidence="2">CBS 125086</strain>
    </source>
</reference>
<keyword evidence="3" id="KW-1185">Reference proteome</keyword>
<evidence type="ECO:0000256" key="1">
    <source>
        <dbReference type="SAM" id="MobiDB-lite"/>
    </source>
</evidence>
<name>A0AAD8PRA1_9PEZI</name>
<sequence length="156" mass="17144">MHQKGIGPGKPTRSSPRLRNRTSDRRPNKAGLAEASVWNIGRRGAGEGDEEEGATTTVTNRLHRELGGHRSPVRSAIRREAGAPATLCFDRKKGPAAIKARSTADTHTHHAWRLTRTQHSPLHLPDRGPFLSFYPAVVRHSIKGRQCCCSSLPFST</sequence>
<evidence type="ECO:0000313" key="2">
    <source>
        <dbReference type="EMBL" id="KAK1579175.1"/>
    </source>
</evidence>
<comment type="caution">
    <text evidence="2">The sequence shown here is derived from an EMBL/GenBank/DDBJ whole genome shotgun (WGS) entry which is preliminary data.</text>
</comment>